<dbReference type="PANTHER" id="PTHR10579">
    <property type="entry name" value="CALCIUM-ACTIVATED CHLORIDE CHANNEL REGULATOR"/>
    <property type="match status" value="1"/>
</dbReference>
<dbReference type="Proteomes" id="UP000293638">
    <property type="component" value="Unassembled WGS sequence"/>
</dbReference>
<dbReference type="Gene3D" id="3.40.50.410">
    <property type="entry name" value="von Willebrand factor, type A domain"/>
    <property type="match status" value="1"/>
</dbReference>
<dbReference type="RefSeq" id="WP_165400169.1">
    <property type="nucleotide sequence ID" value="NZ_SGXD01000002.1"/>
</dbReference>
<dbReference type="Pfam" id="PF13519">
    <property type="entry name" value="VWA_2"/>
    <property type="match status" value="1"/>
</dbReference>
<dbReference type="AlphaFoldDB" id="A0A4Q7NRG1"/>
<gene>
    <name evidence="3" type="ORF">EV189_1427</name>
</gene>
<dbReference type="InterPro" id="IPR036465">
    <property type="entry name" value="vWFA_dom_sf"/>
</dbReference>
<dbReference type="PROSITE" id="PS50234">
    <property type="entry name" value="VWFA"/>
    <property type="match status" value="1"/>
</dbReference>
<feature type="transmembrane region" description="Helical" evidence="1">
    <location>
        <begin position="12"/>
        <end position="31"/>
    </location>
</feature>
<dbReference type="InterPro" id="IPR002035">
    <property type="entry name" value="VWF_A"/>
</dbReference>
<feature type="domain" description="VWFA" evidence="2">
    <location>
        <begin position="90"/>
        <end position="282"/>
    </location>
</feature>
<keyword evidence="1" id="KW-0472">Membrane</keyword>
<keyword evidence="1" id="KW-0812">Transmembrane</keyword>
<feature type="transmembrane region" description="Helical" evidence="1">
    <location>
        <begin position="55"/>
        <end position="76"/>
    </location>
</feature>
<proteinExistence type="predicted"/>
<keyword evidence="1" id="KW-1133">Transmembrane helix</keyword>
<dbReference type="SMART" id="SM00327">
    <property type="entry name" value="VWA"/>
    <property type="match status" value="1"/>
</dbReference>
<name>A0A4Q7NRG1_9ACTN</name>
<dbReference type="PANTHER" id="PTHR10579:SF43">
    <property type="entry name" value="ZINC FINGER (C3HC4-TYPE RING FINGER) FAMILY PROTEIN"/>
    <property type="match status" value="1"/>
</dbReference>
<organism evidence="3 4">
    <name type="scientific">Motilibacter rhizosphaerae</name>
    <dbReference type="NCBI Taxonomy" id="598652"/>
    <lineage>
        <taxon>Bacteria</taxon>
        <taxon>Bacillati</taxon>
        <taxon>Actinomycetota</taxon>
        <taxon>Actinomycetes</taxon>
        <taxon>Motilibacterales</taxon>
        <taxon>Motilibacteraceae</taxon>
        <taxon>Motilibacter</taxon>
    </lineage>
</organism>
<dbReference type="InterPro" id="IPR051266">
    <property type="entry name" value="CLCR"/>
</dbReference>
<comment type="caution">
    <text evidence="3">The sequence shown here is derived from an EMBL/GenBank/DDBJ whole genome shotgun (WGS) entry which is preliminary data.</text>
</comment>
<evidence type="ECO:0000313" key="3">
    <source>
        <dbReference type="EMBL" id="RZS89656.1"/>
    </source>
</evidence>
<dbReference type="EMBL" id="SGXD01000002">
    <property type="protein sequence ID" value="RZS89656.1"/>
    <property type="molecule type" value="Genomic_DNA"/>
</dbReference>
<accession>A0A4Q7NRG1</accession>
<evidence type="ECO:0000256" key="1">
    <source>
        <dbReference type="SAM" id="Phobius"/>
    </source>
</evidence>
<keyword evidence="4" id="KW-1185">Reference proteome</keyword>
<evidence type="ECO:0000259" key="2">
    <source>
        <dbReference type="PROSITE" id="PS50234"/>
    </source>
</evidence>
<reference evidence="3 4" key="1">
    <citation type="submission" date="2019-02" db="EMBL/GenBank/DDBJ databases">
        <title>Genomic Encyclopedia of Type Strains, Phase IV (KMG-IV): sequencing the most valuable type-strain genomes for metagenomic binning, comparative biology and taxonomic classification.</title>
        <authorList>
            <person name="Goeker M."/>
        </authorList>
    </citation>
    <scope>NUCLEOTIDE SEQUENCE [LARGE SCALE GENOMIC DNA]</scope>
    <source>
        <strain evidence="3 4">DSM 45622</strain>
    </source>
</reference>
<protein>
    <submittedName>
        <fullName evidence="3">Ca-activated chloride channel family protein</fullName>
    </submittedName>
</protein>
<sequence>MPLDLTLEAPARSWALLGLLALAVVAVVLAVRHRRSEAYADAALRPSVRRGGRDWVRTLSALAFALGVLVLTTGFARPSVKSEVGERHAVVVIALDTSTSMEVDDVKPNRFTAAKETAKAFIRGLPAGIDVGLVGYDASVSLVAAPTSDHEQAAAAVDTLTLKGGTAMGDALQLSLKAALDDLRDSDGTLPSPPPARIVLLSDGGNTTGSPLDDAIAAAADDQVPVSTIALGTESGVGKVFDGRSVTAPVDYTALASVASGTGGKEYHAAGEAQLKAIYADIGSQIVKRLQRHDVSDLFAGAGVALLALAAVPSLLLRGRLL</sequence>
<dbReference type="SUPFAM" id="SSF53300">
    <property type="entry name" value="vWA-like"/>
    <property type="match status" value="1"/>
</dbReference>
<feature type="transmembrane region" description="Helical" evidence="1">
    <location>
        <begin position="298"/>
        <end position="317"/>
    </location>
</feature>
<evidence type="ECO:0000313" key="4">
    <source>
        <dbReference type="Proteomes" id="UP000293638"/>
    </source>
</evidence>